<comment type="caution">
    <text evidence="1">The sequence shown here is derived from an EMBL/GenBank/DDBJ whole genome shotgun (WGS) entry which is preliminary data.</text>
</comment>
<reference evidence="2" key="1">
    <citation type="submission" date="2015-12" db="EMBL/GenBank/DDBJ databases">
        <authorList>
            <person name="Tarr C.L."/>
            <person name="Gladney L.M."/>
        </authorList>
    </citation>
    <scope>NUCLEOTIDE SEQUENCE [LARGE SCALE GENOMIC DNA]</scope>
    <source>
        <strain evidence="2">2756-81</strain>
    </source>
</reference>
<dbReference type="AlphaFoldDB" id="A0A151JFM7"/>
<protein>
    <submittedName>
        <fullName evidence="1">Uncharacterized protein</fullName>
    </submittedName>
</protein>
<sequence length="101" mass="11918">MFNHAKSVGCIFSLLPRVDGFVFVGKWASFGAVFRTLVLWRWKFIVLPQSIFGQGRGWFGWLNQYFDHRFLGLNCRNSKSVFKIYESFQFFSSWLLFANQS</sequence>
<name>A0A151JFM7_9VIBR</name>
<dbReference type="EMBL" id="LOMK01000001">
    <property type="protein sequence ID" value="KYN24555.1"/>
    <property type="molecule type" value="Genomic_DNA"/>
</dbReference>
<accession>A0A151JFM7</accession>
<proteinExistence type="predicted"/>
<organism evidence="1 2">
    <name type="scientific">Vibrio cidicii</name>
    <dbReference type="NCBI Taxonomy" id="1763883"/>
    <lineage>
        <taxon>Bacteria</taxon>
        <taxon>Pseudomonadati</taxon>
        <taxon>Pseudomonadota</taxon>
        <taxon>Gammaproteobacteria</taxon>
        <taxon>Vibrionales</taxon>
        <taxon>Vibrionaceae</taxon>
        <taxon>Vibrio</taxon>
    </lineage>
</organism>
<evidence type="ECO:0000313" key="1">
    <source>
        <dbReference type="EMBL" id="KYN24555.1"/>
    </source>
</evidence>
<dbReference type="Proteomes" id="UP000075349">
    <property type="component" value="Unassembled WGS sequence"/>
</dbReference>
<gene>
    <name evidence="1" type="ORF">AUQ44_01130</name>
</gene>
<evidence type="ECO:0000313" key="2">
    <source>
        <dbReference type="Proteomes" id="UP000075349"/>
    </source>
</evidence>